<dbReference type="InterPro" id="IPR013325">
    <property type="entry name" value="RNA_pol_sigma_r2"/>
</dbReference>
<keyword evidence="9" id="KW-1185">Reference proteome</keyword>
<dbReference type="GO" id="GO:0016987">
    <property type="term" value="F:sigma factor activity"/>
    <property type="evidence" value="ECO:0007669"/>
    <property type="project" value="UniProtKB-UniRule"/>
</dbReference>
<dbReference type="NCBIfam" id="TIGR02895">
    <property type="entry name" value="spore_sigI"/>
    <property type="match status" value="1"/>
</dbReference>
<organism evidence="8 9">
    <name type="scientific">Vallitalea pronyensis</name>
    <dbReference type="NCBI Taxonomy" id="1348613"/>
    <lineage>
        <taxon>Bacteria</taxon>
        <taxon>Bacillati</taxon>
        <taxon>Bacillota</taxon>
        <taxon>Clostridia</taxon>
        <taxon>Lachnospirales</taxon>
        <taxon>Vallitaleaceae</taxon>
        <taxon>Vallitalea</taxon>
    </lineage>
</organism>
<evidence type="ECO:0000313" key="8">
    <source>
        <dbReference type="EMBL" id="QUI21200.1"/>
    </source>
</evidence>
<dbReference type="GO" id="GO:0003677">
    <property type="term" value="F:DNA binding"/>
    <property type="evidence" value="ECO:0007669"/>
    <property type="project" value="UniProtKB-UniRule"/>
</dbReference>
<keyword evidence="5 6" id="KW-0804">Transcription</keyword>
<dbReference type="PIRSF" id="PIRSF038953">
    <property type="entry name" value="SigI"/>
    <property type="match status" value="1"/>
</dbReference>
<dbReference type="Gene3D" id="1.10.1740.10">
    <property type="match status" value="1"/>
</dbReference>
<dbReference type="GO" id="GO:0005737">
    <property type="term" value="C:cytoplasm"/>
    <property type="evidence" value="ECO:0007669"/>
    <property type="project" value="UniProtKB-SubCell"/>
</dbReference>
<dbReference type="GO" id="GO:0006352">
    <property type="term" value="P:DNA-templated transcription initiation"/>
    <property type="evidence" value="ECO:0007669"/>
    <property type="project" value="UniProtKB-UniRule"/>
</dbReference>
<keyword evidence="4 6" id="KW-0238">DNA-binding</keyword>
<evidence type="ECO:0000256" key="4">
    <source>
        <dbReference type="ARBA" id="ARBA00023125"/>
    </source>
</evidence>
<comment type="function">
    <text evidence="6">Sigma factors are initiation factors that promote the attachment of RNA polymerase to specific initiation sites and are then released.</text>
</comment>
<evidence type="ECO:0000256" key="6">
    <source>
        <dbReference type="HAMAP-Rule" id="MF_02064"/>
    </source>
</evidence>
<evidence type="ECO:0000259" key="7">
    <source>
        <dbReference type="Pfam" id="PF04542"/>
    </source>
</evidence>
<dbReference type="AlphaFoldDB" id="A0A8J8MGG6"/>
<evidence type="ECO:0000256" key="5">
    <source>
        <dbReference type="ARBA" id="ARBA00023163"/>
    </source>
</evidence>
<feature type="DNA-binding region" description="H-T-H motif" evidence="6">
    <location>
        <begin position="190"/>
        <end position="209"/>
    </location>
</feature>
<dbReference type="Pfam" id="PF04542">
    <property type="entry name" value="Sigma70_r2"/>
    <property type="match status" value="1"/>
</dbReference>
<evidence type="ECO:0000256" key="3">
    <source>
        <dbReference type="ARBA" id="ARBA00023082"/>
    </source>
</evidence>
<gene>
    <name evidence="6 8" type="primary">sigI</name>
    <name evidence="8" type="ORF">HZI73_02390</name>
</gene>
<evidence type="ECO:0000256" key="1">
    <source>
        <dbReference type="ARBA" id="ARBA00022490"/>
    </source>
</evidence>
<comment type="similarity">
    <text evidence="6">Belongs to the sigma-70 factor family. SigI subfamily.</text>
</comment>
<feature type="domain" description="RNA polymerase sigma-70 region 2" evidence="7">
    <location>
        <begin position="24"/>
        <end position="93"/>
    </location>
</feature>
<sequence length="229" mass="27179">MEHNKSLDESVMLAKKNIHIRNELIEQYKPFIASTVQQKIGRYVAYGRDEELSIALMAFNEAIDSYDTSKGSFLSFGKLVISRRLIDYARKKHHEDGEILLEKQDMPTAIDVYNQKSIEAYNMKSQNELRQLEIIQYQEELKRWGIDFEQLVRHSPKHKKTRRLYKDIAAYVTLDSTLMTYIHHHKRLPIQKIVEKMKVHRKKVERGRIYIIALIIIQVGDYQLLKEYI</sequence>
<keyword evidence="1 6" id="KW-0963">Cytoplasm</keyword>
<name>A0A8J8MGG6_9FIRM</name>
<protein>
    <recommendedName>
        <fullName evidence="6">RNA polymerase sigma factor SigI</fullName>
    </recommendedName>
</protein>
<dbReference type="Proteomes" id="UP000683246">
    <property type="component" value="Chromosome"/>
</dbReference>
<dbReference type="HAMAP" id="MF_02064">
    <property type="entry name" value="Sigma70_SigI"/>
    <property type="match status" value="1"/>
</dbReference>
<comment type="activity regulation">
    <text evidence="6">Negatively regulated by the anti-sigma-I factor RsgI.</text>
</comment>
<comment type="subcellular location">
    <subcellularLocation>
        <location evidence="6">Cytoplasm</location>
    </subcellularLocation>
</comment>
<dbReference type="InterPro" id="IPR007627">
    <property type="entry name" value="RNA_pol_sigma70_r2"/>
</dbReference>
<dbReference type="InterPro" id="IPR014244">
    <property type="entry name" value="RNA_pol_sigma-I"/>
</dbReference>
<feature type="short sequence motif" description="Polymerase core binding" evidence="6">
    <location>
        <begin position="50"/>
        <end position="63"/>
    </location>
</feature>
<comment type="subunit">
    <text evidence="6">Interacts with RsgI.</text>
</comment>
<dbReference type="KEGG" id="vpy:HZI73_02390"/>
<proteinExistence type="inferred from homology"/>
<reference evidence="8" key="1">
    <citation type="submission" date="2020-07" db="EMBL/GenBank/DDBJ databases">
        <title>Vallitalea pronyensis genome.</title>
        <authorList>
            <person name="Postec A."/>
        </authorList>
    </citation>
    <scope>NUCLEOTIDE SEQUENCE</scope>
    <source>
        <strain evidence="8">FatNI3</strain>
    </source>
</reference>
<evidence type="ECO:0000256" key="2">
    <source>
        <dbReference type="ARBA" id="ARBA00023015"/>
    </source>
</evidence>
<dbReference type="EMBL" id="CP058649">
    <property type="protein sequence ID" value="QUI21200.1"/>
    <property type="molecule type" value="Genomic_DNA"/>
</dbReference>
<accession>A0A8J8MGG6</accession>
<evidence type="ECO:0000313" key="9">
    <source>
        <dbReference type="Proteomes" id="UP000683246"/>
    </source>
</evidence>
<keyword evidence="2 6" id="KW-0805">Transcription regulation</keyword>
<dbReference type="SUPFAM" id="SSF88946">
    <property type="entry name" value="Sigma2 domain of RNA polymerase sigma factors"/>
    <property type="match status" value="1"/>
</dbReference>
<keyword evidence="6" id="KW-0346">Stress response</keyword>
<dbReference type="RefSeq" id="WP_212696664.1">
    <property type="nucleotide sequence ID" value="NZ_CP058649.1"/>
</dbReference>
<keyword evidence="3 6" id="KW-0731">Sigma factor</keyword>